<protein>
    <submittedName>
        <fullName evidence="1">Uncharacterized protein</fullName>
    </submittedName>
</protein>
<proteinExistence type="predicted"/>
<accession>A0ABS8SNM8</accession>
<gene>
    <name evidence="1" type="ORF">HAX54_043463</name>
</gene>
<feature type="non-terminal residue" evidence="1">
    <location>
        <position position="65"/>
    </location>
</feature>
<evidence type="ECO:0000313" key="2">
    <source>
        <dbReference type="Proteomes" id="UP000823775"/>
    </source>
</evidence>
<sequence length="65" mass="7280">MLELLRTHNKLVGGVDLSDFGGMRTPTILGLVSLHCSTNFPLQRAKYRQSEIAIAIEQLLQRKLS</sequence>
<organism evidence="1 2">
    <name type="scientific">Datura stramonium</name>
    <name type="common">Jimsonweed</name>
    <name type="synonym">Common thornapple</name>
    <dbReference type="NCBI Taxonomy" id="4076"/>
    <lineage>
        <taxon>Eukaryota</taxon>
        <taxon>Viridiplantae</taxon>
        <taxon>Streptophyta</taxon>
        <taxon>Embryophyta</taxon>
        <taxon>Tracheophyta</taxon>
        <taxon>Spermatophyta</taxon>
        <taxon>Magnoliopsida</taxon>
        <taxon>eudicotyledons</taxon>
        <taxon>Gunneridae</taxon>
        <taxon>Pentapetalae</taxon>
        <taxon>asterids</taxon>
        <taxon>lamiids</taxon>
        <taxon>Solanales</taxon>
        <taxon>Solanaceae</taxon>
        <taxon>Solanoideae</taxon>
        <taxon>Datureae</taxon>
        <taxon>Datura</taxon>
    </lineage>
</organism>
<name>A0ABS8SNM8_DATST</name>
<dbReference type="EMBL" id="JACEIK010000650">
    <property type="protein sequence ID" value="MCD7460393.1"/>
    <property type="molecule type" value="Genomic_DNA"/>
</dbReference>
<reference evidence="1 2" key="1">
    <citation type="journal article" date="2021" name="BMC Genomics">
        <title>Datura genome reveals duplications of psychoactive alkaloid biosynthetic genes and high mutation rate following tissue culture.</title>
        <authorList>
            <person name="Rajewski A."/>
            <person name="Carter-House D."/>
            <person name="Stajich J."/>
            <person name="Litt A."/>
        </authorList>
    </citation>
    <scope>NUCLEOTIDE SEQUENCE [LARGE SCALE GENOMIC DNA]</scope>
    <source>
        <strain evidence="1">AR-01</strain>
    </source>
</reference>
<comment type="caution">
    <text evidence="1">The sequence shown here is derived from an EMBL/GenBank/DDBJ whole genome shotgun (WGS) entry which is preliminary data.</text>
</comment>
<evidence type="ECO:0000313" key="1">
    <source>
        <dbReference type="EMBL" id="MCD7460393.1"/>
    </source>
</evidence>
<dbReference type="Proteomes" id="UP000823775">
    <property type="component" value="Unassembled WGS sequence"/>
</dbReference>
<keyword evidence="2" id="KW-1185">Reference proteome</keyword>